<gene>
    <name evidence="2" type="ORF">ACH5RR_018769</name>
</gene>
<dbReference type="Proteomes" id="UP001630127">
    <property type="component" value="Unassembled WGS sequence"/>
</dbReference>
<keyword evidence="3" id="KW-1185">Reference proteome</keyword>
<comment type="caution">
    <text evidence="2">The sequence shown here is derived from an EMBL/GenBank/DDBJ whole genome shotgun (WGS) entry which is preliminary data.</text>
</comment>
<dbReference type="EMBL" id="JBJUIK010000008">
    <property type="protein sequence ID" value="KAL3520620.1"/>
    <property type="molecule type" value="Genomic_DNA"/>
</dbReference>
<dbReference type="AlphaFoldDB" id="A0ABD2ZR20"/>
<evidence type="ECO:0000256" key="1">
    <source>
        <dbReference type="SAM" id="MobiDB-lite"/>
    </source>
</evidence>
<accession>A0ABD2ZR20</accession>
<evidence type="ECO:0000313" key="2">
    <source>
        <dbReference type="EMBL" id="KAL3520620.1"/>
    </source>
</evidence>
<protein>
    <submittedName>
        <fullName evidence="2">Uncharacterized protein</fullName>
    </submittedName>
</protein>
<feature type="compositionally biased region" description="Polar residues" evidence="1">
    <location>
        <begin position="63"/>
        <end position="73"/>
    </location>
</feature>
<proteinExistence type="predicted"/>
<evidence type="ECO:0000313" key="3">
    <source>
        <dbReference type="Proteomes" id="UP001630127"/>
    </source>
</evidence>
<sequence length="96" mass="11153">MDQFEQGLREEIGCQLASHKLTTVKNIYDVTLAVKTRFKMNEDERNLGKKPRWVIRSNEAPGSRQQGNFQNANKRQEPVNASRGKMKQCETCQKFH</sequence>
<feature type="region of interest" description="Disordered" evidence="1">
    <location>
        <begin position="43"/>
        <end position="96"/>
    </location>
</feature>
<reference evidence="2 3" key="1">
    <citation type="submission" date="2024-11" db="EMBL/GenBank/DDBJ databases">
        <title>A near-complete genome assembly of Cinchona calisaya.</title>
        <authorList>
            <person name="Lian D.C."/>
            <person name="Zhao X.W."/>
            <person name="Wei L."/>
        </authorList>
    </citation>
    <scope>NUCLEOTIDE SEQUENCE [LARGE SCALE GENOMIC DNA]</scope>
    <source>
        <tissue evidence="2">Nenye</tissue>
    </source>
</reference>
<name>A0ABD2ZR20_9GENT</name>
<organism evidence="2 3">
    <name type="scientific">Cinchona calisaya</name>
    <dbReference type="NCBI Taxonomy" id="153742"/>
    <lineage>
        <taxon>Eukaryota</taxon>
        <taxon>Viridiplantae</taxon>
        <taxon>Streptophyta</taxon>
        <taxon>Embryophyta</taxon>
        <taxon>Tracheophyta</taxon>
        <taxon>Spermatophyta</taxon>
        <taxon>Magnoliopsida</taxon>
        <taxon>eudicotyledons</taxon>
        <taxon>Gunneridae</taxon>
        <taxon>Pentapetalae</taxon>
        <taxon>asterids</taxon>
        <taxon>lamiids</taxon>
        <taxon>Gentianales</taxon>
        <taxon>Rubiaceae</taxon>
        <taxon>Cinchonoideae</taxon>
        <taxon>Cinchoneae</taxon>
        <taxon>Cinchona</taxon>
    </lineage>
</organism>